<feature type="binding site" evidence="1">
    <location>
        <begin position="133"/>
        <end position="136"/>
    </location>
    <ligand>
        <name>4-CDP-2-C-methyl-D-erythritol 2-phosphate</name>
        <dbReference type="ChEBI" id="CHEBI:57919"/>
    </ligand>
</feature>
<feature type="domain" description="2-C-methyl-D-erythritol 2,4-cyclodiphosphate synthase" evidence="3">
    <location>
        <begin position="2"/>
        <end position="155"/>
    </location>
</feature>
<proteinExistence type="inferred from homology"/>
<comment type="function">
    <text evidence="1">Involved in the biosynthesis of isopentenyl diphosphate (IPP) and dimethylallyl diphosphate (DMAPP), two major building blocks of isoprenoid compounds. Catalyzes the conversion of 4-diphosphocytidyl-2-C-methyl-D-erythritol 2-phosphate (CDP-ME2P) to 2-C-methyl-D-erythritol 2,4-cyclodiphosphate (ME-CPP) with a corresponding release of cytidine 5-monophosphate (CMP).</text>
</comment>
<feature type="binding site" evidence="1">
    <location>
        <position position="140"/>
    </location>
    <ligand>
        <name>4-CDP-2-C-methyl-D-erythritol 2-phosphate</name>
        <dbReference type="ChEBI" id="CHEBI:57919"/>
    </ligand>
</feature>
<comment type="caution">
    <text evidence="1">Lacks conserved residue(s) required for the propagation of feature annotation.</text>
</comment>
<feature type="binding site" evidence="1">
    <location>
        <position position="9"/>
    </location>
    <ligand>
        <name>a divalent metal cation</name>
        <dbReference type="ChEBI" id="CHEBI:60240"/>
    </ligand>
</feature>
<dbReference type="GO" id="GO:0008685">
    <property type="term" value="F:2-C-methyl-D-erythritol 2,4-cyclodiphosphate synthase activity"/>
    <property type="evidence" value="ECO:0007669"/>
    <property type="project" value="UniProtKB-UniRule"/>
</dbReference>
<keyword evidence="1 2" id="KW-0456">Lyase</keyword>
<dbReference type="EMBL" id="CP051151">
    <property type="protein sequence ID" value="QLY40489.1"/>
    <property type="molecule type" value="Genomic_DNA"/>
</dbReference>
<dbReference type="PANTHER" id="PTHR43181:SF1">
    <property type="entry name" value="2-C-METHYL-D-ERYTHRITOL 2,4-CYCLODIPHOSPHATE SYNTHASE, CHLOROPLASTIC"/>
    <property type="match status" value="1"/>
</dbReference>
<dbReference type="RefSeq" id="WP_312031327.1">
    <property type="nucleotide sequence ID" value="NZ_CP051151.1"/>
</dbReference>
<feature type="binding site" evidence="1">
    <location>
        <position position="11"/>
    </location>
    <ligand>
        <name>a divalent metal cation</name>
        <dbReference type="ChEBI" id="CHEBI:60240"/>
    </ligand>
</feature>
<feature type="binding site" evidence="1">
    <location>
        <begin position="9"/>
        <end position="11"/>
    </location>
    <ligand>
        <name>4-CDP-2-C-methyl-D-erythritol 2-phosphate</name>
        <dbReference type="ChEBI" id="CHEBI:57919"/>
    </ligand>
</feature>
<accession>A0A7L6N7H3</accession>
<comment type="catalytic activity">
    <reaction evidence="1 2">
        <text>4-CDP-2-C-methyl-D-erythritol 2-phosphate = 2-C-methyl-D-erythritol 2,4-cyclic diphosphate + CMP</text>
        <dbReference type="Rhea" id="RHEA:23864"/>
        <dbReference type="ChEBI" id="CHEBI:57919"/>
        <dbReference type="ChEBI" id="CHEBI:58483"/>
        <dbReference type="ChEBI" id="CHEBI:60377"/>
        <dbReference type="EC" id="4.6.1.12"/>
    </reaction>
</comment>
<evidence type="ECO:0000313" key="5">
    <source>
        <dbReference type="Proteomes" id="UP000512167"/>
    </source>
</evidence>
<dbReference type="HAMAP" id="MF_00107">
    <property type="entry name" value="IspF"/>
    <property type="match status" value="1"/>
</dbReference>
<name>A0A7L6N7H3_9MOLU</name>
<dbReference type="EC" id="4.6.1.12" evidence="1 2"/>
<dbReference type="Pfam" id="PF02542">
    <property type="entry name" value="YgbB"/>
    <property type="match status" value="1"/>
</dbReference>
<dbReference type="CDD" id="cd00554">
    <property type="entry name" value="MECDP_synthase"/>
    <property type="match status" value="1"/>
</dbReference>
<feature type="binding site" evidence="1">
    <location>
        <begin position="57"/>
        <end position="59"/>
    </location>
    <ligand>
        <name>4-CDP-2-C-methyl-D-erythritol 2-phosphate</name>
        <dbReference type="ChEBI" id="CHEBI:57919"/>
    </ligand>
</feature>
<dbReference type="InterPro" id="IPR036571">
    <property type="entry name" value="MECDP_synthase_sf"/>
</dbReference>
<keyword evidence="1" id="KW-0479">Metal-binding</keyword>
<dbReference type="GO" id="GO:0016114">
    <property type="term" value="P:terpenoid biosynthetic process"/>
    <property type="evidence" value="ECO:0007669"/>
    <property type="project" value="InterPro"/>
</dbReference>
<dbReference type="KEGG" id="tbk:HF295_06340"/>
<sequence>MIRIGFSKDVHPLVEGEKLLIGGIEIEHYKGSSGYSDGDCLLHAIAESILGALALGDLGKFFPDDNPKYKDYDSKLILKEVFDYVQGKGYEISNLDCMISLQKPKLRPYINGMREVIAGILKCDIKRVSIKATTHEGLGFVGEEKGILCEAIVLLERSDFIYD</sequence>
<dbReference type="Proteomes" id="UP000512167">
    <property type="component" value="Chromosome"/>
</dbReference>
<comment type="similarity">
    <text evidence="1 2">Belongs to the IspF family.</text>
</comment>
<evidence type="ECO:0000313" key="4">
    <source>
        <dbReference type="EMBL" id="QLY40489.1"/>
    </source>
</evidence>
<dbReference type="Gene3D" id="3.30.1330.50">
    <property type="entry name" value="2-C-methyl-D-erythritol 2,4-cyclodiphosphate synthase"/>
    <property type="match status" value="1"/>
</dbReference>
<evidence type="ECO:0000256" key="2">
    <source>
        <dbReference type="RuleBase" id="RU004395"/>
    </source>
</evidence>
<dbReference type="NCBIfam" id="TIGR00151">
    <property type="entry name" value="ispF"/>
    <property type="match status" value="1"/>
</dbReference>
<protein>
    <recommendedName>
        <fullName evidence="1 2">2-C-methyl-D-erythritol 2,4-cyclodiphosphate synthase</fullName>
        <shortName evidence="1">MECDP-synthase</shortName>
        <shortName evidence="1">MECPP-synthase</shortName>
        <shortName evidence="1">MECPS</shortName>
        <ecNumber evidence="1 2">4.6.1.12</ecNumber>
    </recommendedName>
</protein>
<dbReference type="InterPro" id="IPR003526">
    <property type="entry name" value="MECDP_synthase"/>
</dbReference>
<organism evidence="4 5">
    <name type="scientific">Hujiaoplasma nucleasis</name>
    <dbReference type="NCBI Taxonomy" id="2725268"/>
    <lineage>
        <taxon>Bacteria</taxon>
        <taxon>Bacillati</taxon>
        <taxon>Mycoplasmatota</taxon>
        <taxon>Mollicutes</taxon>
        <taxon>Candidatus Izemoplasmatales</taxon>
        <taxon>Hujiaoplasmataceae</taxon>
        <taxon>Hujiaoplasma</taxon>
    </lineage>
</organism>
<dbReference type="GO" id="GO:0046872">
    <property type="term" value="F:metal ion binding"/>
    <property type="evidence" value="ECO:0007669"/>
    <property type="project" value="UniProtKB-KW"/>
</dbReference>
<feature type="site" description="Transition state stabilizer" evidence="1">
    <location>
        <position position="134"/>
    </location>
</feature>
<comment type="cofactor">
    <cofactor evidence="1">
        <name>a divalent metal cation</name>
        <dbReference type="ChEBI" id="CHEBI:60240"/>
    </cofactor>
    <text evidence="1">Binds 1 divalent metal cation per subunit.</text>
</comment>
<dbReference type="GO" id="GO:0019288">
    <property type="term" value="P:isopentenyl diphosphate biosynthetic process, methylerythritol 4-phosphate pathway"/>
    <property type="evidence" value="ECO:0007669"/>
    <property type="project" value="UniProtKB-UniRule"/>
</dbReference>
<keyword evidence="5" id="KW-1185">Reference proteome</keyword>
<evidence type="ECO:0000259" key="3">
    <source>
        <dbReference type="Pfam" id="PF02542"/>
    </source>
</evidence>
<feature type="binding site" evidence="1">
    <location>
        <position position="43"/>
    </location>
    <ligand>
        <name>a divalent metal cation</name>
        <dbReference type="ChEBI" id="CHEBI:60240"/>
    </ligand>
</feature>
<keyword evidence="1 2" id="KW-0414">Isoprene biosynthesis</keyword>
<dbReference type="AlphaFoldDB" id="A0A7L6N7H3"/>
<comment type="pathway">
    <text evidence="1">Isoprenoid biosynthesis; isopentenyl diphosphate biosynthesis via DXP pathway; isopentenyl diphosphate from 1-deoxy-D-xylulose 5-phosphate: step 4/6.</text>
</comment>
<feature type="binding site" evidence="1">
    <location>
        <begin position="62"/>
        <end position="66"/>
    </location>
    <ligand>
        <name>4-CDP-2-C-methyl-D-erythritol 2-phosphate</name>
        <dbReference type="ChEBI" id="CHEBI:57919"/>
    </ligand>
</feature>
<reference evidence="4 5" key="1">
    <citation type="submission" date="2020-04" db="EMBL/GenBank/DDBJ databases">
        <authorList>
            <person name="Zheng R.K."/>
            <person name="Sun C.M."/>
        </authorList>
    </citation>
    <scope>NUCLEOTIDE SEQUENCE [LARGE SCALE GENOMIC DNA]</scope>
    <source>
        <strain evidence="5">zrk29</strain>
    </source>
</reference>
<dbReference type="UniPathway" id="UPA00056">
    <property type="reaction ID" value="UER00095"/>
</dbReference>
<comment type="subunit">
    <text evidence="1">Homotrimer.</text>
</comment>
<dbReference type="SUPFAM" id="SSF69765">
    <property type="entry name" value="IpsF-like"/>
    <property type="match status" value="1"/>
</dbReference>
<evidence type="ECO:0000256" key="1">
    <source>
        <dbReference type="HAMAP-Rule" id="MF_00107"/>
    </source>
</evidence>
<dbReference type="PANTHER" id="PTHR43181">
    <property type="entry name" value="2-C-METHYL-D-ERYTHRITOL 2,4-CYCLODIPHOSPHATE SYNTHASE, CHLOROPLASTIC"/>
    <property type="match status" value="1"/>
</dbReference>
<gene>
    <name evidence="1" type="primary">ispF</name>
    <name evidence="4" type="ORF">HF295_06340</name>
</gene>